<dbReference type="EC" id="2.5.1.56" evidence="2"/>
<reference evidence="3" key="1">
    <citation type="submission" date="2019-01" db="EMBL/GenBank/DDBJ databases">
        <title>Anaerobic oxidation of ethane by archaea from a marine hydrocarbon seep.</title>
        <authorList>
            <person name="Musat F."/>
        </authorList>
    </citation>
    <scope>NUCLEOTIDE SEQUENCE [LARGE SCALE GENOMIC DNA]</scope>
</reference>
<dbReference type="Proteomes" id="UP000291831">
    <property type="component" value="Unassembled WGS sequence"/>
</dbReference>
<name>A0A8B3S1B9_9EURY</name>
<dbReference type="InterPro" id="IPR057736">
    <property type="entry name" value="SAF_PseI/NeuA/NeuB"/>
</dbReference>
<dbReference type="CDD" id="cd11615">
    <property type="entry name" value="SAF_NeuB_like"/>
    <property type="match status" value="1"/>
</dbReference>
<organism evidence="2 3">
    <name type="scientific">Candidatus Argoarchaeum ethanivorans</name>
    <dbReference type="NCBI Taxonomy" id="2608793"/>
    <lineage>
        <taxon>Archaea</taxon>
        <taxon>Methanobacteriati</taxon>
        <taxon>Methanobacteriota</taxon>
        <taxon>Stenosarchaea group</taxon>
        <taxon>Methanomicrobia</taxon>
        <taxon>Methanosarcinales</taxon>
        <taxon>Methanosarcinales incertae sedis</taxon>
        <taxon>GOM Arc I cluster</taxon>
        <taxon>Candidatus Argoarchaeum</taxon>
    </lineage>
</organism>
<dbReference type="GO" id="GO:0047444">
    <property type="term" value="F:N-acylneuraminate-9-phosphate synthase activity"/>
    <property type="evidence" value="ECO:0007669"/>
    <property type="project" value="TreeGrafter"/>
</dbReference>
<protein>
    <submittedName>
        <fullName evidence="2">N-acetylneuraminate synthase</fullName>
        <ecNumber evidence="2">2.5.1.56</ecNumber>
    </submittedName>
</protein>
<evidence type="ECO:0000313" key="3">
    <source>
        <dbReference type="Proteomes" id="UP000291831"/>
    </source>
</evidence>
<dbReference type="Gene3D" id="3.90.1210.10">
    <property type="entry name" value="Antifreeze-like/N-acetylneuraminic acid synthase C-terminal domain"/>
    <property type="match status" value="1"/>
</dbReference>
<dbReference type="InterPro" id="IPR013785">
    <property type="entry name" value="Aldolase_TIM"/>
</dbReference>
<keyword evidence="2" id="KW-0808">Transferase</keyword>
<dbReference type="GO" id="GO:0050462">
    <property type="term" value="F:N-acetylneuraminate synthase activity"/>
    <property type="evidence" value="ECO:0007669"/>
    <property type="project" value="UniProtKB-EC"/>
</dbReference>
<dbReference type="PANTHER" id="PTHR42966">
    <property type="entry name" value="N-ACETYLNEURAMINATE SYNTHASE"/>
    <property type="match status" value="1"/>
</dbReference>
<dbReference type="InterPro" id="IPR006190">
    <property type="entry name" value="SAF_AFP_Neu5Ac"/>
</dbReference>
<evidence type="ECO:0000313" key="2">
    <source>
        <dbReference type="EMBL" id="RZB29539.1"/>
    </source>
</evidence>
<dbReference type="InterPro" id="IPR013132">
    <property type="entry name" value="PseI/NeuA/B-like_N"/>
</dbReference>
<dbReference type="SUPFAM" id="SSF51269">
    <property type="entry name" value="AFP III-like domain"/>
    <property type="match status" value="1"/>
</dbReference>
<dbReference type="EMBL" id="RPGO01000025">
    <property type="protein sequence ID" value="RZB29539.1"/>
    <property type="molecule type" value="Genomic_DNA"/>
</dbReference>
<evidence type="ECO:0000259" key="1">
    <source>
        <dbReference type="PROSITE" id="PS50844"/>
    </source>
</evidence>
<comment type="caution">
    <text evidence="2">The sequence shown here is derived from an EMBL/GenBank/DDBJ whole genome shotgun (WGS) entry which is preliminary data.</text>
</comment>
<dbReference type="PROSITE" id="PS50844">
    <property type="entry name" value="AFP_LIKE"/>
    <property type="match status" value="1"/>
</dbReference>
<dbReference type="SMART" id="SM00858">
    <property type="entry name" value="SAF"/>
    <property type="match status" value="1"/>
</dbReference>
<sequence>MRKIIKISKKEISDTTCPFVIAEAGVNYYDIAKAEDITPIDAAKLMVKAAADAGADAIKFQTYKAENLASKYSPAYWDVAKENTRSQYELFKKYDKFREDEYVELARYAKEKNIIFMSTPFDNAAVDFLDDLMHVFKISSSDITNIPFIKYIARKQKPIFLSTGASTIEEIKEAVSTIEREGNSQIVIMHCILNYPTEYKNANLGMIKHLEKTFPDYLIGYSDHTLPDSNMLVLTTAVLLGARVIEKHFTLNKSLKGNDHYHSMDVEDLRKFVDNLELLEKIIGKELKEPLESELSARKYARRSLVAKCFISKGTKITNDLLASKRPGIGISPKDLCKVLGVETIKDIDTDEVITWRHLRGDGWIK</sequence>
<dbReference type="GO" id="GO:0016051">
    <property type="term" value="P:carbohydrate biosynthetic process"/>
    <property type="evidence" value="ECO:0007669"/>
    <property type="project" value="InterPro"/>
</dbReference>
<gene>
    <name evidence="2" type="ORF">AEth_01050</name>
</gene>
<dbReference type="InterPro" id="IPR013974">
    <property type="entry name" value="SAF"/>
</dbReference>
<dbReference type="Pfam" id="PF03102">
    <property type="entry name" value="NeuB"/>
    <property type="match status" value="1"/>
</dbReference>
<dbReference type="SUPFAM" id="SSF51569">
    <property type="entry name" value="Aldolase"/>
    <property type="match status" value="1"/>
</dbReference>
<dbReference type="InterPro" id="IPR036732">
    <property type="entry name" value="AFP_Neu5c_C_sf"/>
</dbReference>
<feature type="domain" description="AFP-like" evidence="1">
    <location>
        <begin position="304"/>
        <end position="362"/>
    </location>
</feature>
<dbReference type="InterPro" id="IPR051690">
    <property type="entry name" value="PseI-like"/>
</dbReference>
<dbReference type="Gene3D" id="3.20.20.70">
    <property type="entry name" value="Aldolase class I"/>
    <property type="match status" value="1"/>
</dbReference>
<dbReference type="AlphaFoldDB" id="A0A8B3S1B9"/>
<dbReference type="PANTHER" id="PTHR42966:SF1">
    <property type="entry name" value="SIALIC ACID SYNTHASE"/>
    <property type="match status" value="1"/>
</dbReference>
<accession>A0A8B3S1B9</accession>
<proteinExistence type="predicted"/>
<dbReference type="Pfam" id="PF08666">
    <property type="entry name" value="SAF"/>
    <property type="match status" value="1"/>
</dbReference>